<dbReference type="PANTHER" id="PTHR46399:SF8">
    <property type="entry name" value="B30.2_SPRY DOMAIN-CONTAINING PROTEIN"/>
    <property type="match status" value="1"/>
</dbReference>
<feature type="domain" description="B30.2/SPRY" evidence="17">
    <location>
        <begin position="1494"/>
        <end position="1726"/>
    </location>
</feature>
<dbReference type="InterPro" id="IPR014821">
    <property type="entry name" value="Ins145_P3_rcpt"/>
</dbReference>
<evidence type="ECO:0000259" key="17">
    <source>
        <dbReference type="PROSITE" id="PS50188"/>
    </source>
</evidence>
<evidence type="ECO:0000256" key="16">
    <source>
        <dbReference type="SAM" id="Phobius"/>
    </source>
</evidence>
<dbReference type="InterPro" id="IPR013662">
    <property type="entry name" value="RIH_assoc-dom"/>
</dbReference>
<feature type="region of interest" description="Disordered" evidence="15">
    <location>
        <begin position="1522"/>
        <end position="1550"/>
    </location>
</feature>
<keyword evidence="2" id="KW-0813">Transport</keyword>
<dbReference type="Pfam" id="PF02815">
    <property type="entry name" value="MIR"/>
    <property type="match status" value="2"/>
</dbReference>
<evidence type="ECO:0000259" key="18">
    <source>
        <dbReference type="PROSITE" id="PS50222"/>
    </source>
</evidence>
<dbReference type="PRINTS" id="PR00795">
    <property type="entry name" value="RYANODINER"/>
</dbReference>
<evidence type="ECO:0000256" key="14">
    <source>
        <dbReference type="ARBA" id="ARBA00036634"/>
    </source>
</evidence>
<dbReference type="Pfam" id="PF02026">
    <property type="entry name" value="RyR"/>
    <property type="match status" value="6"/>
</dbReference>
<comment type="caution">
    <text evidence="20">The sequence shown here is derived from an EMBL/GenBank/DDBJ whole genome shotgun (WGS) entry which is preliminary data.</text>
</comment>
<comment type="catalytic activity">
    <reaction evidence="14">
        <text>Ca(2+)(in) = Ca(2+)(out)</text>
        <dbReference type="Rhea" id="RHEA:29671"/>
        <dbReference type="ChEBI" id="CHEBI:29108"/>
    </reaction>
</comment>
<dbReference type="FunFam" id="1.10.490.160:FF:000003">
    <property type="entry name" value="Ryanodine receptor, isoform E"/>
    <property type="match status" value="1"/>
</dbReference>
<feature type="compositionally biased region" description="Polar residues" evidence="15">
    <location>
        <begin position="1428"/>
        <end position="1449"/>
    </location>
</feature>
<evidence type="ECO:0000256" key="13">
    <source>
        <dbReference type="ARBA" id="ARBA00023303"/>
    </source>
</evidence>
<dbReference type="CDD" id="cd12877">
    <property type="entry name" value="SPRY1_RyR"/>
    <property type="match status" value="2"/>
</dbReference>
<dbReference type="GO" id="GO:0033017">
    <property type="term" value="C:sarcoplasmic reticulum membrane"/>
    <property type="evidence" value="ECO:0007669"/>
    <property type="project" value="UniProtKB-SubCell"/>
</dbReference>
<dbReference type="SMART" id="SM00472">
    <property type="entry name" value="MIR"/>
    <property type="match status" value="5"/>
</dbReference>
<evidence type="ECO:0000256" key="11">
    <source>
        <dbReference type="ARBA" id="ARBA00023136"/>
    </source>
</evidence>
<evidence type="ECO:0000256" key="6">
    <source>
        <dbReference type="ARBA" id="ARBA00022737"/>
    </source>
</evidence>
<dbReference type="PROSITE" id="PS50919">
    <property type="entry name" value="MIR"/>
    <property type="match status" value="1"/>
</dbReference>
<dbReference type="InterPro" id="IPR036300">
    <property type="entry name" value="MIR_dom_sf"/>
</dbReference>
<dbReference type="InterPro" id="IPR013333">
    <property type="entry name" value="Ryan_recept"/>
</dbReference>
<dbReference type="Gene3D" id="1.25.10.30">
    <property type="entry name" value="IP3 receptor type 1 binding core, RIH domain"/>
    <property type="match status" value="2"/>
</dbReference>
<dbReference type="SUPFAM" id="SSF100909">
    <property type="entry name" value="IP3 receptor type 1 binding core, domain 2"/>
    <property type="match status" value="1"/>
</dbReference>
<keyword evidence="9 16" id="KW-1133">Transmembrane helix</keyword>
<keyword evidence="4" id="KW-0107">Calcium channel</keyword>
<proteinExistence type="predicted"/>
<dbReference type="InterPro" id="IPR013320">
    <property type="entry name" value="ConA-like_dom_sf"/>
</dbReference>
<keyword evidence="10" id="KW-0406">Ion transport</keyword>
<feature type="domain" description="EF-hand" evidence="18">
    <location>
        <begin position="5699"/>
        <end position="5731"/>
    </location>
</feature>
<dbReference type="InterPro" id="IPR048581">
    <property type="entry name" value="RYDR_Jsol"/>
</dbReference>
<gene>
    <name evidence="20" type="ORF">ZHD862_LOCUS2960</name>
</gene>
<feature type="domain" description="B30.2/SPRY" evidence="17">
    <location>
        <begin position="1023"/>
        <end position="1231"/>
    </location>
</feature>
<dbReference type="SMART" id="SM00054">
    <property type="entry name" value="EFh"/>
    <property type="match status" value="2"/>
</dbReference>
<dbReference type="Gene3D" id="2.60.120.920">
    <property type="match status" value="5"/>
</dbReference>
<dbReference type="GO" id="GO:0005219">
    <property type="term" value="F:ryanodine-sensitive calcium-release channel activity"/>
    <property type="evidence" value="ECO:0007669"/>
    <property type="project" value="InterPro"/>
</dbReference>
<dbReference type="InterPro" id="IPR005821">
    <property type="entry name" value="Ion_trans_dom"/>
</dbReference>
<evidence type="ECO:0008006" key="22">
    <source>
        <dbReference type="Google" id="ProtNLM"/>
    </source>
</evidence>
<dbReference type="GO" id="GO:0006941">
    <property type="term" value="P:striated muscle contraction"/>
    <property type="evidence" value="ECO:0007669"/>
    <property type="project" value="TreeGrafter"/>
</dbReference>
<evidence type="ECO:0000256" key="7">
    <source>
        <dbReference type="ARBA" id="ARBA00022837"/>
    </source>
</evidence>
<name>A0A813TNW7_9BILA</name>
<dbReference type="GO" id="GO:0030018">
    <property type="term" value="C:Z disc"/>
    <property type="evidence" value="ECO:0007669"/>
    <property type="project" value="TreeGrafter"/>
</dbReference>
<evidence type="ECO:0000256" key="5">
    <source>
        <dbReference type="ARBA" id="ARBA00022692"/>
    </source>
</evidence>
<dbReference type="Pfam" id="PF08454">
    <property type="entry name" value="RIH_assoc"/>
    <property type="match status" value="1"/>
</dbReference>
<keyword evidence="13" id="KW-0407">Ion channel</keyword>
<keyword evidence="8" id="KW-0703">Sarcoplasmic reticulum</keyword>
<feature type="transmembrane region" description="Helical" evidence="16">
    <location>
        <begin position="5916"/>
        <end position="5935"/>
    </location>
</feature>
<dbReference type="GO" id="GO:0005790">
    <property type="term" value="C:smooth endoplasmic reticulum"/>
    <property type="evidence" value="ECO:0007669"/>
    <property type="project" value="TreeGrafter"/>
</dbReference>
<dbReference type="Pfam" id="PF00520">
    <property type="entry name" value="Ion_trans"/>
    <property type="match status" value="1"/>
</dbReference>
<feature type="transmembrane region" description="Helical" evidence="16">
    <location>
        <begin position="6494"/>
        <end position="6517"/>
    </location>
</feature>
<dbReference type="PANTHER" id="PTHR46399">
    <property type="entry name" value="B30.2/SPRY DOMAIN-CONTAINING PROTEIN"/>
    <property type="match status" value="1"/>
</dbReference>
<dbReference type="InterPro" id="IPR018247">
    <property type="entry name" value="EF_Hand_1_Ca_BS"/>
</dbReference>
<feature type="domain" description="EF-hand" evidence="18">
    <location>
        <begin position="5668"/>
        <end position="5696"/>
    </location>
</feature>
<dbReference type="InterPro" id="IPR001870">
    <property type="entry name" value="B30.2/SPRY"/>
</dbReference>
<dbReference type="PROSITE" id="PS50188">
    <property type="entry name" value="B302_SPRY"/>
    <property type="match status" value="5"/>
</dbReference>
<dbReference type="InterPro" id="IPR011992">
    <property type="entry name" value="EF-hand-dom_pair"/>
</dbReference>
<dbReference type="InterPro" id="IPR003032">
    <property type="entry name" value="Ryanodine_rcpt"/>
</dbReference>
<sequence>MAGEHMLGAEDDDVQFMRTEDHLCLSCVPVSGVKRMALSGEVFGNRMCYLEDISNEVCCPDLASCIFVLEQAVSVRALQEMVNTTSTEQSSGSQGGQTTFRTLLYGHAVLLRHYHSQMYLSCLSTSTSNDKLAFDVGLKEDAQGESCWWTIHPASKQRSEGEKVRFNDDVILVSVFSERYLHAYMSTNERGRVNASFRQQVWSLVPISSGVARVKNPGFVLGGDVIRLMHGNMDHCITTPPPDSQVIDDSGSLFIKSGAACHQARSLWRIECFKIKWYSGFVGWSSLVRLRHVTSGLYLAVIGDEHGPKVTCISKKNASAIAVTFEMKMSKEKQTEEIAEQENLGAPTIKYGDTIVFIRHVDSDLWISYETLELTIKGIGKVEEKRIIPAVEGHMDDCFRLVRAQEQEQKTALVIRICNAILGRFNRTDPMSIDAETANHLLSKSDVVQALLQDLIGFFSQPSLSLDHEERQIRLKALRNRQDLFQEEGMIRILIAAINFFSERRDKTSLLEGVEEKIEDITNKLYVVLAALIKGNRANCSNFAQSARLNWLVNRLQSQQASSGVLEVLHSVLVDSPEVLNMITESHILAIIGLLDRNGRDPKVLDVLCSLCVNNGVAVRANQNLICENILQRRDLLLQTALVDHVACMRPNILVGVEDGESMYKKWYFEVVIDHIEQVTHVQPHIRIGWATTHFQPSPGHGDGFSSNGIGDNTHSYGFDGQNVWFAGRAYNVSNRIIASTDNMQHIGFKKNDVIGCLLDLNIPEMWFSLNGLPVKGLLREFNLTGMLYPAISLSSRVSCRFIFGGEHGRFIHRPPEGAAPLYEAMLAKQKVCIEPCFSFGNIERNRLDGPSQFQHHIAFTPQPVRTNHIVLPPHLENVRDRLAENIHELWSMNKIATGWHFGEYRDDLQKIHSCLTSFDRLPLAEKQYNIKTAMENLKSLIALGYHIGVEIKTDDRRLKYVKLPNTYVQSNGYKPQPLDLSSIVLSTKLEELIETLAENTHNVWAAARIKDGFTYGISDNPRQKRSPHLVPYAIVDDSIKKINRDAASETVRTLLAYGYTIDTPTGDVEDLNRRNKEITNPANSERLSNYRTYRAERTFAVTRGKWYYEVELLTSGRMLIGWGHASKLDAFYPLGTDSYGYAFDGLNARRFHHNIIDGFGKQWSKNDVVGCMIDLHDKTISFSLNGELMLDNFGNETAFDGLEVDNIGFVPVLTSFSGQKARLNFGQDVNTLKYFTSCGLQEGYEPFCVNMSRSLTFWYSNFIPRFETIKSNSSSSFEITRVGASRDNPPLIKLQSRLFGTLEKVEFEFLRLSLPLCCHDKFTPKHLTLERRQMALHEYIESQEEKRTFQFPPTSLTGIRTKPLLPGTTDTMDSHTTNQTDSNFLSPDSITTKTLRNPTNLLVKFRDQAISKKSSSSPSPSPPSSPMINGNIQTHLTNGTTLNTSNDRLTKTNFKTSTSKINNFFQRFSKEPQQTHDTNIKNQKRTVKLSSHSTTSTNTNLQIHPQSALKVPTINAPITTSSSSLTSAKRSSSTIGRKSIGDTEGEFNDQQQNDFEHDEIRAINEHVHEYYYAIRILPGQNLRSVFIGWVTSRFKPILQKDTFQDDQSITSTNKLSKLIRRCTITQTGEDGSILESVIRQDAYMFCASDLLENMPDHEAVARRVVNGLLIGCLCDVSTGQLTFYINGKESAQKLEVEPSTKLYPAVFVEPTVKEVLQFELGRMKNCLPLTAALFPSLNREERFLPQLPSRLNLQTLLHCHWSRVPIANLRCQQLKLSDVRGWSVFVEDPVQMQAVYIPEDDRCTDILSLVEDEDNLNFCSNTLTLYNAICAQGNNRVSHEVCKLVDEKQLMYCVKNPYLCGPIRIGIYNLLIALHFEPHIKARSLTSHEFIIPLSSLLRNNLLLRSQNSIEQQHIYATTTYIPAMENFLAVRPKLIKEEDFKIERERKLLVPPPFNVTSLKEYVMNSLTDAIEKSSRHLRDPAGGTYANWLVPLLQLVDALLVMGSLEVNDIQQLLRLIDPTSFGLDTDVDFDEGLVQMKLDEPVKLQLCHVLQHLCDYQLQYRVEAIIAFSEEFVGRLQSDQKRRYSVLKESSLPPALMAKKTREFRCPPKDQMQALMDFKRDSDETTFGHEDMQEEIKDMLKNFHSTVLVLQQVLETNNDLYKTSNVSKINELDRNEQISLFSRLLETVIRHAIKKKTEVRLIDNIDRQLVLKPGKTLCEVIKATVIKWGRQTHINDPNLIREMFKLIYNQYDGIGEISRSLERTYIINEKSVPDITSLLRKLSIVRALLTVQMDADEEGIMISSLNDIMDNRVFYQHPDLMRSLCVHETIMAIMVNRLNKSKQEQTSMSSINDMDGLTQINEAGENQEIHPPKEDKVELVTTCCKFLSYFCRTSRHNQRAMFEHLSYLLENSSMLLSRPSLRGSAPLDVASASVMDNNELALALRESHLEKIASYLSRCGTTRNEELFLQGYHDIGWDPVDGERFLDFLKFCVWVNGDTVEENADLVVRLLIRRPDCLGPALRGEGGGLLKAIREGIAQSLYIARRQNPDDPVIQAAYQEIIEDESMHNLNEEYDRLQVRLPYEDDEEYIDLGAAELSFYAILVELLGRCAPSEETIKMGKPNAIRAKSILKSLVSMHDLEGVLGLKFLLPNENSMPPGLQPAHKMSIILFLERVYGIPDQETLFRLIEDAFLPDIRSATILDMAAIAESDMALALNRYLCNSVIPLMTSHVQYFDDCDHRSSLLESILHTVYRLSKCRSLTKNQLGTICDFLLAFANQLKPSMMTPLLKKLVHDVPALTDQTIVPLRMLTQWYERCSRYYSVAATEEEKRLTMMLFQKIFDALASRAYDPELFGKALPCLSAIGSALSPDYSYSINQQDHLDHEREKAEMSRIYEPNPTDTSNVVLSPELEEFVKAYAESVHDQWSYAKIEQGWIYGEQINDKYRQHPNLKPYKILDRKDAAKLEEPIREALKSIEKLQFHLEKTDAGITRIATKPLSRKKQKDKNAPDYIPKAMDFTSVTMNHKTYRIIFLEISRLFIKSGAACQQARSLWRIECFKVKWYSGFVGWSSLIRLRHITSGLYLAVISDENGPKVTRIPKKNASPMAITFEMKMSKEKQAEENQEEDNLGVPTIKYGETIVFIRHVDSDLWISYETLELTIKGIGKVEEKRIIPVIEGHMDDCFRLVRAQEQEQKTALVIRICNAILGRFNRSDSIPFDSEAINQLLSKSDVIQALLHDLIGFFSQPSLSLDHEERQLRLKILRNRQDLFQEEGMIRILIAAINFFSERRDKSTLFEGVEEKIEDITNKLYVVLAALIKGNRTNCSNFAQSARLNWLVNRLQSQQASSGVLEVLHSVLVDSPEVLNMITESHILAIIGLLDRNGRDPKVLDVLCSLCVNNGVAVRANQNLICENLLQRQDLLLNTALVDHVTCMRPNIVVGVEDGESMYKKWYFEVIIDHIEQVTHVQPHIRIGWATTHFQPSPGHGDGFSSNGIGDNTYSYGFDGQNIWFAGRAYNVSNNDIKQNGLKKNDVIGCLLDLDIPEMWFSLNGLPVKGLIREFNLNGMFYPVISLSSRVSCRFIFGGEHGRFTHRPPEGVAPIYEAMLIKQRLCIEPCFSFGNIERNCLNGPLHIRHNIAFTPQPVRTKHINLPTYLEDVCDRLAANTHELWCMSKIANGWRFGEHRDDTQKINPCLTSFDNLPSEEKQHNITTTIENLKSLFAFGYHIGIEIKTDERRLKYIKLPNSYVQSNGYKPQPLDLSNINLSTKMDELIELLAENTHNVWAAARIKDGFTYGVSDNAHHKRSPYLLPYSIIDDSIKKINRDTASEIVKTLLAYGYTIDTPTGDIDDHNRRNKDIKNNEPMSSYRTYRVEKTFAVTRGKWYYEVELLTSGRMLIGWGHPSKLSAFDPLGTDLYGYAFDGLNARRLHHNTYDRFGKQWTKNDVVGCMIDLHDKTISFSLNGELMLDNYGNETAFDGLNIDNIGFVPALTSFSGQKARLNFGQDVHSLKYFTSCGLQEGYEPFCVNMSKNATFWYSNFVPRFIPIKQDSPSFEVIRIGASRDNPPIIKLQSRLFGTLEKVEFEFLRLSLPISCHDKFVPRHITLEQRYAILNEYLESPAEKHNFIFLSRPKMSSSNEQIETSITNQSLLDPTDSFVKFLDQSTSKTNSSPIINENKSNIKTSTNKINSFFHCFLKEQQQQQHQQHQQEQPTKRIVKLNTDTNRMQNQLQATLRHSIRRMTHTARKSTIENENEFNDQQTNDYANDDIRVINEYVHEYYYAIRILPGQNPRSVFIGWVTSRFKPIDRQYDTTTNKLTKFTRYCTITQTSDKGSIVESIRRQDAYMFCASDLLDNMIDKGNVARRVANGLVIGCLCDVSTGQLTFYVNGKESTQKFQELSEALAQNAHEIWAKQMKNRLAAIGGGLHSRLVPYDLLTDKEKQKDLKFYQDLVKYLNIFGYRAVKKTREDETATSAIAALIPAPPTLTTSGISQTNEKRFAYSLLEKLLEYVERASSTMQNYKESSKFSLHESYRLTTKDVKFFGKVVLPLVEKYFQAHRDYFITPSSLKTGTGYATVKEKEMSCSLFCKLAFLLRQKFNAFGNEVNISVRCLKVLVRAIDVSSVMKNSQEMVRASLLPLFNNIAEDLNQTVQNLEQRRFSHIKGTLQRGTTSLAYVHMVLLPVLSSMLDHLGKNNYGVDVFENEIQLAGYKILNALWVIGTQGTKFVDREWIIEELNRHRPLLGDCLSSFASCFPVAFFEPEFNANNKHASNVSQLSPEANDVMTNVSRTIPHLTKVISDIEEHAESRATYEDAPYVVEVILPCVCSYLPYWWSVGPQKTKQSTEPKVTNVTADHMNSVLGSVLKLINNNIDANEAPWMKRIAVYTQAIILNSSTSLLEPYFLPVSERLKVKCEDLYAQEQSLKHATRLESSEREDLESNLMKNYEILVRDVYAFGPLLIKYVDIHRSYWLKNGDIHADQLYSNMAEVFSTWCKSKYFKREELNFVTQHEIDNTSMLMPSGTNQTTNATTSDTTAKSFADTSSGGGTLGGKLKRRKRRLDKEKFTSLSVACIKRLLPIGMNTFGGREQELVQLAKHKMIEMKIAHDEKIENPTEEQMILDLTNDQEENIEEFLRDIFFAQEQGEIVNKNNWQSALYRKIGSKSHQTGVIHSQETSIKNMLKMAKALFGLNFVDHPPTHRRGTWRKLVSSQRKKAIMACFRMAPLHSVPRHRAMNMFLRAYRELWLEAEEDTRARVIEQLCEEYQEVNDQEVTTIKEETETETEALTLTMTLKPDPLRQLLQCLNRAATTAQVFSITEDIVYLSYADIMSKSCVISEDDDDNGTEEVKSFQEQEMEKQKLLYEQNRLANRGAAESVLLYISASKGENNDMLQRTLQLGISLLHGGNREVQKRMLDYLKETKDVGYFTSLATLMANCSVLDLDTFERCIKAEVLGVGADGMAGEKNLHDADFTISLFRFCQLLCEGHNLEFQNYLRSQTGSNTNVNIIICTVDYLLTLQESLMDFYWHYSGKETVDAHGKENFCRAINVAKQVFNTLTEYIQGPCLQNQLALANSRLWDAISGFLYIFAHMQRKLSQDPLQIELLRELMKLQKDMIIMLLSMLEGNVLNGPIGKQMVDTLIESQANVELLLQFFDIFLKMKGLTTSEAFQEFDTNKDGFISPKEFRRAMEAQKMYTSQDIDYILMCVDTNQDGKIDFMEFTERFHNPAKDIGFNMAVLLTNLSEHMPHDTRLQRLMDKAKSFLSYFQDYLGRIEIKGGGGYIERVYFEITESNIEQWNKPHIKESKKAFLHLVVNETDDKEKLEQFINFCEDTIFEMQHAVALSGEDDEQVTHTAKFPDAEIGAGRPTKSEPIKFVLSHTWYGIKGLFRLLHPSTIRHGYNQLRQMTFKDMIKNLFLLLIKCIRLIFLIIIYALSKRLYRRLTKIFHRYNEKLNKILLEYKQQKHNYSLLCISKDSKISNNDHCFFKSRLKNLFFNDKNLSQRHYHSIGRLNSLDIIPKRKRTLTYCIWNLMTGEDQQDIRSEKVALPPPSKRRDHHLPSVSVAQLGFNSSEETIPINAFGVDFSSEPPPKHRKSLAEDQINLLNFDSVQTFDTDQKSLLMNNIDSSTGQSLPSSVSTTVHLTPSTQHMQHQHSISASLPNQPQLTTTMNIPPNVIEKSKQALEINVQAEYHQKTPLLSPTATTADDDDIILAEPPPRADYGKKALALVARNYHQLKFMALCLAFVINFLMLFYKALPLVVAAEEPVPSDAIERIDEDENEVIMMDPKNYYMVYLLQISAFLHSCVAFLMMISYYKLKVPLVIFKREKEIARKLEFEGAWLIDQPSENNSWILSYLSREWHKLVISSKSFPDSYWDKFVKKKVRNKYSDQFDYDELSRFLGMEKNDTPGKFEIVKPVETGLWGKIKSVDMRYQVWKWGVIFTDNSFLYVFFYFIFSVIGNFSFFVFAIHLLDVAISVKALSTILKSITHNGRQLLLTIMLMAVLVYLYTVIAFNFFRKFYTKEEDEEKEENCKDMFTCFKFHLYSGIRAGGGIGDELESPNGDPLELYRIVFDITFFFFIIVILLAIIQGLIIDAFGDLREQLDSVKETLESKCFICGIGQDYFDKEPHGFETHTTAEHNFANYMFFLTHLLNKPDTEHTGQESYVWEMYQSRRWDFFPIGDCFRRQYEPGGGGATTES</sequence>
<feature type="domain" description="MIR" evidence="19">
    <location>
        <begin position="100"/>
        <end position="154"/>
    </location>
</feature>
<feature type="domain" description="B30.2/SPRY" evidence="17">
    <location>
        <begin position="3367"/>
        <end position="3592"/>
    </location>
</feature>
<comment type="subcellular location">
    <subcellularLocation>
        <location evidence="1">Sarcoplasmic reticulum membrane</location>
        <topology evidence="1">Multi-pass membrane protein</topology>
    </subcellularLocation>
</comment>
<dbReference type="InterPro" id="IPR009460">
    <property type="entry name" value="Ryanrecept_TM4-6"/>
</dbReference>
<dbReference type="InterPro" id="IPR003877">
    <property type="entry name" value="SPRY_dom"/>
</dbReference>
<dbReference type="Pfam" id="PF01365">
    <property type="entry name" value="RYDR_ITPR"/>
    <property type="match status" value="3"/>
</dbReference>
<dbReference type="InterPro" id="IPR016093">
    <property type="entry name" value="MIR_motif"/>
</dbReference>
<evidence type="ECO:0000256" key="8">
    <source>
        <dbReference type="ARBA" id="ARBA00022951"/>
    </source>
</evidence>
<dbReference type="Gene3D" id="2.80.10.50">
    <property type="match status" value="3"/>
</dbReference>
<evidence type="ECO:0000259" key="19">
    <source>
        <dbReference type="PROSITE" id="PS50919"/>
    </source>
</evidence>
<reference evidence="20" key="1">
    <citation type="submission" date="2021-02" db="EMBL/GenBank/DDBJ databases">
        <authorList>
            <person name="Nowell W R."/>
        </authorList>
    </citation>
    <scope>NUCLEOTIDE SEQUENCE</scope>
</reference>
<keyword evidence="3" id="KW-0109">Calcium transport</keyword>
<dbReference type="Gene3D" id="6.20.350.10">
    <property type="match status" value="4"/>
</dbReference>
<evidence type="ECO:0000256" key="9">
    <source>
        <dbReference type="ARBA" id="ARBA00022989"/>
    </source>
</evidence>
<feature type="compositionally biased region" description="Low complexity" evidence="15">
    <location>
        <begin position="1522"/>
        <end position="1535"/>
    </location>
</feature>
<feature type="transmembrane region" description="Helical" evidence="16">
    <location>
        <begin position="6239"/>
        <end position="6258"/>
    </location>
</feature>
<feature type="region of interest" description="Disordered" evidence="15">
    <location>
        <begin position="5019"/>
        <end position="5057"/>
    </location>
</feature>
<dbReference type="GO" id="GO:0005509">
    <property type="term" value="F:calcium ion binding"/>
    <property type="evidence" value="ECO:0007669"/>
    <property type="project" value="InterPro"/>
</dbReference>
<dbReference type="Pfam" id="PF00622">
    <property type="entry name" value="SPRY"/>
    <property type="match status" value="5"/>
</dbReference>
<feature type="region of interest" description="Disordered" evidence="15">
    <location>
        <begin position="1354"/>
        <end position="1394"/>
    </location>
</feature>
<dbReference type="InterPro" id="IPR035910">
    <property type="entry name" value="RyR/IP3R_RIH_dom_sf"/>
</dbReference>
<dbReference type="InterPro" id="IPR043136">
    <property type="entry name" value="B30.2/SPRY_sf"/>
</dbReference>
<feature type="region of interest" description="Disordered" evidence="15">
    <location>
        <begin position="1410"/>
        <end position="1449"/>
    </location>
</feature>
<evidence type="ECO:0000256" key="4">
    <source>
        <dbReference type="ARBA" id="ARBA00022673"/>
    </source>
</evidence>
<dbReference type="CDD" id="cd00051">
    <property type="entry name" value="EFh"/>
    <property type="match status" value="1"/>
</dbReference>
<feature type="transmembrane region" description="Helical" evidence="16">
    <location>
        <begin position="6571"/>
        <end position="6594"/>
    </location>
</feature>
<dbReference type="InterPro" id="IPR000699">
    <property type="entry name" value="RIH_dom"/>
</dbReference>
<dbReference type="InterPro" id="IPR035761">
    <property type="entry name" value="SPRY1_RyR"/>
</dbReference>
<dbReference type="FunFam" id="1.10.287.70:FF:000017">
    <property type="entry name" value="ryanodine receptor isoform X2"/>
    <property type="match status" value="1"/>
</dbReference>
<dbReference type="GO" id="GO:0006874">
    <property type="term" value="P:intracellular calcium ion homeostasis"/>
    <property type="evidence" value="ECO:0007669"/>
    <property type="project" value="InterPro"/>
</dbReference>
<evidence type="ECO:0000256" key="15">
    <source>
        <dbReference type="SAM" id="MobiDB-lite"/>
    </source>
</evidence>
<dbReference type="GO" id="GO:0042383">
    <property type="term" value="C:sarcolemma"/>
    <property type="evidence" value="ECO:0007669"/>
    <property type="project" value="TreeGrafter"/>
</dbReference>
<dbReference type="SUPFAM" id="SSF47473">
    <property type="entry name" value="EF-hand"/>
    <property type="match status" value="1"/>
</dbReference>
<evidence type="ECO:0000256" key="3">
    <source>
        <dbReference type="ARBA" id="ARBA00022568"/>
    </source>
</evidence>
<dbReference type="Pfam" id="PF21119">
    <property type="entry name" value="RYDR_Jsol"/>
    <property type="match status" value="1"/>
</dbReference>
<keyword evidence="11 16" id="KW-0472">Membrane</keyword>
<dbReference type="Gene3D" id="1.10.490.160">
    <property type="match status" value="2"/>
</dbReference>
<feature type="domain" description="B30.2/SPRY" evidence="17">
    <location>
        <begin position="578"/>
        <end position="809"/>
    </location>
</feature>
<evidence type="ECO:0000256" key="10">
    <source>
        <dbReference type="ARBA" id="ARBA00023065"/>
    </source>
</evidence>
<dbReference type="SMART" id="SM00449">
    <property type="entry name" value="SPRY"/>
    <property type="match status" value="5"/>
</dbReference>
<dbReference type="PROSITE" id="PS50222">
    <property type="entry name" value="EF_HAND_2"/>
    <property type="match status" value="2"/>
</dbReference>
<feature type="transmembrane region" description="Helical" evidence="16">
    <location>
        <begin position="6292"/>
        <end position="6316"/>
    </location>
</feature>
<evidence type="ECO:0000313" key="20">
    <source>
        <dbReference type="EMBL" id="CAF0812078.1"/>
    </source>
</evidence>
<evidence type="ECO:0000256" key="1">
    <source>
        <dbReference type="ARBA" id="ARBA00004326"/>
    </source>
</evidence>
<dbReference type="FunFam" id="1.10.238.10:FF:000132">
    <property type="entry name" value="Ryanodine receptor 44F"/>
    <property type="match status" value="1"/>
</dbReference>
<dbReference type="GO" id="GO:0034704">
    <property type="term" value="C:calcium channel complex"/>
    <property type="evidence" value="ECO:0007669"/>
    <property type="project" value="TreeGrafter"/>
</dbReference>
<keyword evidence="7" id="KW-0106">Calcium</keyword>
<dbReference type="PROSITE" id="PS00018">
    <property type="entry name" value="EF_HAND_1"/>
    <property type="match status" value="2"/>
</dbReference>
<keyword evidence="5 16" id="KW-0812">Transmembrane</keyword>
<accession>A0A813TNW7</accession>
<dbReference type="InterPro" id="IPR015925">
    <property type="entry name" value="Ryanodine_IP3_receptor"/>
</dbReference>
<dbReference type="InterPro" id="IPR002048">
    <property type="entry name" value="EF_hand_dom"/>
</dbReference>
<dbReference type="SUPFAM" id="SSF49899">
    <property type="entry name" value="Concanavalin A-like lectins/glucanases"/>
    <property type="match status" value="4"/>
</dbReference>
<dbReference type="Gene3D" id="1.10.238.10">
    <property type="entry name" value="EF-hand"/>
    <property type="match status" value="1"/>
</dbReference>
<keyword evidence="12" id="KW-1071">Ligand-gated ion channel</keyword>
<keyword evidence="6" id="KW-0677">Repeat</keyword>
<feature type="domain" description="B30.2/SPRY" evidence="17">
    <location>
        <begin position="3806"/>
        <end position="4011"/>
    </location>
</feature>
<evidence type="ECO:0000256" key="12">
    <source>
        <dbReference type="ARBA" id="ARBA00023286"/>
    </source>
</evidence>
<dbReference type="Pfam" id="PF06459">
    <property type="entry name" value="RR_TM4-6"/>
    <property type="match status" value="1"/>
</dbReference>
<protein>
    <recommendedName>
        <fullName evidence="22">Ryanodine receptor</fullName>
    </recommendedName>
</protein>
<dbReference type="Pfam" id="PF08709">
    <property type="entry name" value="Ins145_P3_rec"/>
    <property type="match status" value="1"/>
</dbReference>
<evidence type="ECO:0000313" key="21">
    <source>
        <dbReference type="Proteomes" id="UP000663864"/>
    </source>
</evidence>
<evidence type="ECO:0000256" key="2">
    <source>
        <dbReference type="ARBA" id="ARBA00022448"/>
    </source>
</evidence>
<dbReference type="EMBL" id="CAJNOT010000062">
    <property type="protein sequence ID" value="CAF0812078.1"/>
    <property type="molecule type" value="Genomic_DNA"/>
</dbReference>
<organism evidence="20 21">
    <name type="scientific">Rotaria sordida</name>
    <dbReference type="NCBI Taxonomy" id="392033"/>
    <lineage>
        <taxon>Eukaryota</taxon>
        <taxon>Metazoa</taxon>
        <taxon>Spiralia</taxon>
        <taxon>Gnathifera</taxon>
        <taxon>Rotifera</taxon>
        <taxon>Eurotatoria</taxon>
        <taxon>Bdelloidea</taxon>
        <taxon>Philodinida</taxon>
        <taxon>Philodinidae</taxon>
        <taxon>Rotaria</taxon>
    </lineage>
</organism>
<dbReference type="Proteomes" id="UP000663864">
    <property type="component" value="Unassembled WGS sequence"/>
</dbReference>
<feature type="compositionally biased region" description="Polar residues" evidence="15">
    <location>
        <begin position="1369"/>
        <end position="1394"/>
    </location>
</feature>
<dbReference type="Pfam" id="PF13499">
    <property type="entry name" value="EF-hand_7"/>
    <property type="match status" value="1"/>
</dbReference>
<dbReference type="SUPFAM" id="SSF82109">
    <property type="entry name" value="MIR domain"/>
    <property type="match status" value="3"/>
</dbReference>
<feature type="compositionally biased region" description="Low complexity" evidence="15">
    <location>
        <begin position="5025"/>
        <end position="5038"/>
    </location>
</feature>
<dbReference type="GO" id="GO:0014808">
    <property type="term" value="P:release of sequestered calcium ion into cytosol by sarcoplasmic reticulum"/>
    <property type="evidence" value="ECO:0007669"/>
    <property type="project" value="TreeGrafter"/>
</dbReference>